<reference evidence="3" key="1">
    <citation type="submission" date="2016-10" db="EMBL/GenBank/DDBJ databases">
        <authorList>
            <person name="Varghese N."/>
            <person name="Submissions S."/>
        </authorList>
    </citation>
    <scope>NUCLEOTIDE SEQUENCE [LARGE SCALE GENOMIC DNA]</scope>
    <source>
        <strain evidence="3">IBRC-M10078</strain>
    </source>
</reference>
<dbReference type="RefSeq" id="WP_386756440.1">
    <property type="nucleotide sequence ID" value="NZ_JBHSDM010000002.1"/>
</dbReference>
<sequence>MIMRKRTTRNILFMLSILLLILLIIAPFWLWQLKSETELDVLIVDKTVPDQTYREHKGLMWLLNQQKYVQSDGHNYQFKRDYVGFVPEENETYAVRPLPDQLDKYNLIYFADGYGVYEEEFQGDGNVTGTRSKQIYGGITGKEISQIRDAVYKNGTTLIAEFNTFASPTNEDVRQEFYKLLNLSWSGWIGRYFTDLNGSEVPIWVKENYENQTKEKYQFSGSGYVFVAKNDQVVILDQEDMNGTGVVFTFTDKGKEFFKEDVTVNYNYWFDVISSKSEGEVLATYSVSVNKKGNEKLKENEIPAVFPAVIHHKNPVYESFYFAGDFADEAELPSIYRTVGLTTLREWITPNSLESTLPFYYKAYIPMMSKILKNIKEPPSEIPGNKQEVYTDDDLEIIGQVGKDYLQIYKDGKWDDFLIKGVNLGMAKPGTWPGEGAITKTEYSRWFEQIGEMGANAIRVYTIHPPSFYEALLEYNLKASEPIYLFHGVWVNEEKLVKSQDSFDKEVISEFISEIKHAVDVVHGNITIPDQAGHSSGVYTSDISPYVLGWIMGIEWDPGVVESTNLKHNSESEYNGNYLYTKGASAFEQWLAMAMDETIAYETENYKVQRPMSFTNWPTTDYLEHPSEKDNNENRVGLNPNAIYQTDHYKSGLFASYHAYPYYPDFLNTESRYISYEDQQGELNNYAGYLQHLKESHRMPILIAEFGVPSSRGLTHRNVYGMDQGHHSETEQGQINAKLYQNIVDETMAGGIVFTWQDEWFKRTWNTMAYDNKNQRVYWSNAQTNEQQFGMLSFDPAESYKKMIKVDGNENDWKKNMTKKMYESEGLLSNLSVTHDERYLYLKIQYDKEKNIDNNQLNTTILVDSIDNQGQSKIPGINRVSTGGVDFIVQLDGKTDSRVLVDSYYDTFYYDYAFLQKRLKQELYVDQTNNGVFHPIRLALMKDPIDYYETGILHFGNGDPRSTHYNSLTDINFNRDTNILELRLPWALLNVKDPSQREVMGDVWSEKGLKNSKFVKGIKIGAVVTDSNNEVVQSFPQTENGIIPPSEFREYSWDTWELPTYHERLKQSYYILQELFHKIK</sequence>
<evidence type="ECO:0000313" key="3">
    <source>
        <dbReference type="Proteomes" id="UP000199159"/>
    </source>
</evidence>
<proteinExistence type="predicted"/>
<dbReference type="Proteomes" id="UP000199159">
    <property type="component" value="Unassembled WGS sequence"/>
</dbReference>
<feature type="transmembrane region" description="Helical" evidence="1">
    <location>
        <begin position="12"/>
        <end position="31"/>
    </location>
</feature>
<keyword evidence="1" id="KW-0472">Membrane</keyword>
<evidence type="ECO:0000256" key="1">
    <source>
        <dbReference type="SAM" id="Phobius"/>
    </source>
</evidence>
<dbReference type="InterPro" id="IPR017853">
    <property type="entry name" value="GH"/>
</dbReference>
<protein>
    <recommendedName>
        <fullName evidence="4">Family 2 glycosyl transferase</fullName>
    </recommendedName>
</protein>
<keyword evidence="3" id="KW-1185">Reference proteome</keyword>
<dbReference type="STRING" id="930152.SAMN05216565_102276"/>
<evidence type="ECO:0008006" key="4">
    <source>
        <dbReference type="Google" id="ProtNLM"/>
    </source>
</evidence>
<accession>A0A1H0RMV6</accession>
<organism evidence="2 3">
    <name type="scientific">Litchfieldia salsa</name>
    <dbReference type="NCBI Taxonomy" id="930152"/>
    <lineage>
        <taxon>Bacteria</taxon>
        <taxon>Bacillati</taxon>
        <taxon>Bacillota</taxon>
        <taxon>Bacilli</taxon>
        <taxon>Bacillales</taxon>
        <taxon>Bacillaceae</taxon>
        <taxon>Litchfieldia</taxon>
    </lineage>
</organism>
<keyword evidence="1" id="KW-0812">Transmembrane</keyword>
<evidence type="ECO:0000313" key="2">
    <source>
        <dbReference type="EMBL" id="SDP30308.1"/>
    </source>
</evidence>
<dbReference type="AlphaFoldDB" id="A0A1H0RMV6"/>
<dbReference type="EMBL" id="FNJU01000002">
    <property type="protein sequence ID" value="SDP30308.1"/>
    <property type="molecule type" value="Genomic_DNA"/>
</dbReference>
<gene>
    <name evidence="2" type="ORF">SAMN05216565_102276</name>
</gene>
<dbReference type="SUPFAM" id="SSF51445">
    <property type="entry name" value="(Trans)glycosidases"/>
    <property type="match status" value="1"/>
</dbReference>
<dbReference type="Gene3D" id="3.20.20.80">
    <property type="entry name" value="Glycosidases"/>
    <property type="match status" value="1"/>
</dbReference>
<name>A0A1H0RMV6_9BACI</name>
<keyword evidence="1" id="KW-1133">Transmembrane helix</keyword>